<organism evidence="1 2">
    <name type="scientific">Smittium simulii</name>
    <dbReference type="NCBI Taxonomy" id="133385"/>
    <lineage>
        <taxon>Eukaryota</taxon>
        <taxon>Fungi</taxon>
        <taxon>Fungi incertae sedis</taxon>
        <taxon>Zoopagomycota</taxon>
        <taxon>Kickxellomycotina</taxon>
        <taxon>Harpellomycetes</taxon>
        <taxon>Harpellales</taxon>
        <taxon>Legeriomycetaceae</taxon>
        <taxon>Smittium</taxon>
    </lineage>
</organism>
<accession>A0A2T9YAQ6</accession>
<dbReference type="Proteomes" id="UP000245383">
    <property type="component" value="Unassembled WGS sequence"/>
</dbReference>
<keyword evidence="2" id="KW-1185">Reference proteome</keyword>
<gene>
    <name evidence="1" type="ORF">BB561_005359</name>
</gene>
<protein>
    <recommendedName>
        <fullName evidence="3">Carbohydrate-binding module family 19 domain-containing protein</fullName>
    </recommendedName>
</protein>
<name>A0A2T9YAQ6_9FUNG</name>
<dbReference type="EMBL" id="MBFR01000315">
    <property type="protein sequence ID" value="PVU89426.1"/>
    <property type="molecule type" value="Genomic_DNA"/>
</dbReference>
<evidence type="ECO:0008006" key="3">
    <source>
        <dbReference type="Google" id="ProtNLM"/>
    </source>
</evidence>
<evidence type="ECO:0000313" key="1">
    <source>
        <dbReference type="EMBL" id="PVU89426.1"/>
    </source>
</evidence>
<proteinExistence type="predicted"/>
<sequence length="125" mass="13584">MAEKPTTTSPNTPIYFKGPTTFASRGTFIQYNKSDNVAFPVTFVAGVDQSIENIISIPTTSTSEPSYLNQPCTSGQYSCIEPNSPMFLQCNNNHYVMQSCGPGTVCKTTRNSIGIYCGFPSSDQN</sequence>
<dbReference type="OrthoDB" id="2336871at2759"/>
<dbReference type="AlphaFoldDB" id="A0A2T9YAQ6"/>
<comment type="caution">
    <text evidence="1">The sequence shown here is derived from an EMBL/GenBank/DDBJ whole genome shotgun (WGS) entry which is preliminary data.</text>
</comment>
<evidence type="ECO:0000313" key="2">
    <source>
        <dbReference type="Proteomes" id="UP000245383"/>
    </source>
</evidence>
<reference evidence="1 2" key="1">
    <citation type="journal article" date="2018" name="MBio">
        <title>Comparative Genomics Reveals the Core Gene Toolbox for the Fungus-Insect Symbiosis.</title>
        <authorList>
            <person name="Wang Y."/>
            <person name="Stata M."/>
            <person name="Wang W."/>
            <person name="Stajich J.E."/>
            <person name="White M.M."/>
            <person name="Moncalvo J.M."/>
        </authorList>
    </citation>
    <scope>NUCLEOTIDE SEQUENCE [LARGE SCALE GENOMIC DNA]</scope>
    <source>
        <strain evidence="1 2">SWE-8-4</strain>
    </source>
</reference>